<comment type="similarity">
    <text evidence="1 2">Belongs to the small heat shock protein (HSP20) family.</text>
</comment>
<gene>
    <name evidence="5" type="ORF">SLA_0811</name>
</gene>
<proteinExistence type="inferred from homology"/>
<dbReference type="InterPro" id="IPR031107">
    <property type="entry name" value="Small_HSP"/>
</dbReference>
<evidence type="ECO:0000313" key="5">
    <source>
        <dbReference type="EMBL" id="BAU81765.1"/>
    </source>
</evidence>
<dbReference type="KEGG" id="slau:SLA_0811"/>
<evidence type="ECO:0000256" key="1">
    <source>
        <dbReference type="PROSITE-ProRule" id="PRU00285"/>
    </source>
</evidence>
<dbReference type="AlphaFoldDB" id="A0A160NV63"/>
<dbReference type="PANTHER" id="PTHR11527">
    <property type="entry name" value="HEAT-SHOCK PROTEIN 20 FAMILY MEMBER"/>
    <property type="match status" value="1"/>
</dbReference>
<evidence type="ECO:0000259" key="4">
    <source>
        <dbReference type="PROSITE" id="PS01031"/>
    </source>
</evidence>
<dbReference type="Gene3D" id="2.60.40.790">
    <property type="match status" value="1"/>
</dbReference>
<organism evidence="5 6">
    <name type="scientific">Streptomyces laurentii</name>
    <dbReference type="NCBI Taxonomy" id="39478"/>
    <lineage>
        <taxon>Bacteria</taxon>
        <taxon>Bacillati</taxon>
        <taxon>Actinomycetota</taxon>
        <taxon>Actinomycetes</taxon>
        <taxon>Kitasatosporales</taxon>
        <taxon>Streptomycetaceae</taxon>
        <taxon>Streptomyces</taxon>
    </lineage>
</organism>
<dbReference type="EMBL" id="AP017424">
    <property type="protein sequence ID" value="BAU81765.1"/>
    <property type="molecule type" value="Genomic_DNA"/>
</dbReference>
<dbReference type="CDD" id="cd06464">
    <property type="entry name" value="ACD_sHsps-like"/>
    <property type="match status" value="1"/>
</dbReference>
<dbReference type="SUPFAM" id="SSF49764">
    <property type="entry name" value="HSP20-like chaperones"/>
    <property type="match status" value="1"/>
</dbReference>
<sequence>MSSDMERRRSFFPEFPDVRDWFGDFPRFPTWRTAFGRHAIPIEVTSGEGQYVLKAELPGVDPGKDIAITVDGDVLKVSAEHEESSETKDHSEFRYGSFERAVRLPEVINPEDVKAEYADGILTVSVFIRQPQESRSHTVPVTRAGGSGEAESAV</sequence>
<dbReference type="InterPro" id="IPR002068">
    <property type="entry name" value="A-crystallin/Hsp20_dom"/>
</dbReference>
<dbReference type="RefSeq" id="WP_359882254.1">
    <property type="nucleotide sequence ID" value="NZ_JBEYHT010000052.1"/>
</dbReference>
<feature type="domain" description="SHSP" evidence="4">
    <location>
        <begin position="33"/>
        <end position="144"/>
    </location>
</feature>
<evidence type="ECO:0000256" key="3">
    <source>
        <dbReference type="SAM" id="MobiDB-lite"/>
    </source>
</evidence>
<keyword evidence="5" id="KW-0346">Stress response</keyword>
<dbReference type="Pfam" id="PF00011">
    <property type="entry name" value="HSP20"/>
    <property type="match status" value="1"/>
</dbReference>
<dbReference type="Proteomes" id="UP000217676">
    <property type="component" value="Chromosome"/>
</dbReference>
<dbReference type="PROSITE" id="PS01031">
    <property type="entry name" value="SHSP"/>
    <property type="match status" value="1"/>
</dbReference>
<accession>A0A160NV63</accession>
<evidence type="ECO:0000256" key="2">
    <source>
        <dbReference type="RuleBase" id="RU003616"/>
    </source>
</evidence>
<name>A0A160NV63_STRLU</name>
<keyword evidence="6" id="KW-1185">Reference proteome</keyword>
<feature type="region of interest" description="Disordered" evidence="3">
    <location>
        <begin position="133"/>
        <end position="154"/>
    </location>
</feature>
<dbReference type="InterPro" id="IPR008978">
    <property type="entry name" value="HSP20-like_chaperone"/>
</dbReference>
<protein>
    <submittedName>
        <fullName evidence="5">Heat shock protein hsp20</fullName>
    </submittedName>
</protein>
<reference evidence="5 6" key="1">
    <citation type="journal article" date="2016" name="Genome Announc.">
        <title>Complete Genome Sequence of Thiostrepton-Producing Streptomyces laurentii ATCC 31255.</title>
        <authorList>
            <person name="Doi K."/>
            <person name="Fujino Y."/>
            <person name="Nagayoshi Y."/>
            <person name="Ohshima T."/>
            <person name="Ogata S."/>
        </authorList>
    </citation>
    <scope>NUCLEOTIDE SEQUENCE [LARGE SCALE GENOMIC DNA]</scope>
    <source>
        <strain evidence="5 6">ATCC 31255</strain>
    </source>
</reference>
<evidence type="ECO:0000313" key="6">
    <source>
        <dbReference type="Proteomes" id="UP000217676"/>
    </source>
</evidence>